<gene>
    <name evidence="1" type="ORF">D9611_009080</name>
</gene>
<reference evidence="1 2" key="1">
    <citation type="journal article" date="2020" name="ISME J.">
        <title>Uncovering the hidden diversity of litter-decomposition mechanisms in mushroom-forming fungi.</title>
        <authorList>
            <person name="Floudas D."/>
            <person name="Bentzer J."/>
            <person name="Ahren D."/>
            <person name="Johansson T."/>
            <person name="Persson P."/>
            <person name="Tunlid A."/>
        </authorList>
    </citation>
    <scope>NUCLEOTIDE SEQUENCE [LARGE SCALE GENOMIC DNA]</scope>
    <source>
        <strain evidence="1 2">CBS 175.51</strain>
    </source>
</reference>
<organism evidence="1 2">
    <name type="scientific">Ephemerocybe angulata</name>
    <dbReference type="NCBI Taxonomy" id="980116"/>
    <lineage>
        <taxon>Eukaryota</taxon>
        <taxon>Fungi</taxon>
        <taxon>Dikarya</taxon>
        <taxon>Basidiomycota</taxon>
        <taxon>Agaricomycotina</taxon>
        <taxon>Agaricomycetes</taxon>
        <taxon>Agaricomycetidae</taxon>
        <taxon>Agaricales</taxon>
        <taxon>Agaricineae</taxon>
        <taxon>Psathyrellaceae</taxon>
        <taxon>Ephemerocybe</taxon>
    </lineage>
</organism>
<dbReference type="EMBL" id="JAACJK010000006">
    <property type="protein sequence ID" value="KAF5339720.1"/>
    <property type="molecule type" value="Genomic_DNA"/>
</dbReference>
<name>A0A8H5CDA6_9AGAR</name>
<evidence type="ECO:0000313" key="1">
    <source>
        <dbReference type="EMBL" id="KAF5339720.1"/>
    </source>
</evidence>
<sequence>MGRRAIYYTVAEKKEAHRARRSVLNRRPEAVARKKAENRRRYLKSKPLPTIPEAVKGQSLMPMSSTQWRSTYERLYHGEDTLFLDDIELGGADFKALADLPPYPSTLTSLKTFNDTWVELSAAIHGYLVHRYVQELEGHLNALNISDSDTREELWRRYYALSKRREVFADVLVGTKSMLRYSPSELLSMINMQWTSRLLVYAVADLEAAKSGRTCLIRVYTDRLRELGQLHTE</sequence>
<protein>
    <submittedName>
        <fullName evidence="1">Uncharacterized protein</fullName>
    </submittedName>
</protein>
<keyword evidence="2" id="KW-1185">Reference proteome</keyword>
<dbReference type="OrthoDB" id="3024047at2759"/>
<proteinExistence type="predicted"/>
<dbReference type="AlphaFoldDB" id="A0A8H5CDA6"/>
<comment type="caution">
    <text evidence="1">The sequence shown here is derived from an EMBL/GenBank/DDBJ whole genome shotgun (WGS) entry which is preliminary data.</text>
</comment>
<evidence type="ECO:0000313" key="2">
    <source>
        <dbReference type="Proteomes" id="UP000541558"/>
    </source>
</evidence>
<dbReference type="Proteomes" id="UP000541558">
    <property type="component" value="Unassembled WGS sequence"/>
</dbReference>
<accession>A0A8H5CDA6</accession>